<evidence type="ECO:0000313" key="3">
    <source>
        <dbReference type="Proteomes" id="UP000476176"/>
    </source>
</evidence>
<evidence type="ECO:0000313" key="2">
    <source>
        <dbReference type="EMBL" id="KAE9162386.1"/>
    </source>
</evidence>
<feature type="compositionally biased region" description="Acidic residues" evidence="1">
    <location>
        <begin position="176"/>
        <end position="190"/>
    </location>
</feature>
<comment type="caution">
    <text evidence="2">The sequence shown here is derived from an EMBL/GenBank/DDBJ whole genome shotgun (WGS) entry which is preliminary data.</text>
</comment>
<name>A0A6G0MBP6_9STRA</name>
<reference evidence="2 3" key="1">
    <citation type="submission" date="2018-09" db="EMBL/GenBank/DDBJ databases">
        <title>Genomic investigation of the strawberry pathogen Phytophthora fragariae indicates pathogenicity is determined by transcriptional variation in three key races.</title>
        <authorList>
            <person name="Adams T.M."/>
            <person name="Armitage A.D."/>
            <person name="Sobczyk M.K."/>
            <person name="Bates H.J."/>
            <person name="Dunwell J.M."/>
            <person name="Nellist C.F."/>
            <person name="Harrison R.J."/>
        </authorList>
    </citation>
    <scope>NUCLEOTIDE SEQUENCE [LARGE SCALE GENOMIC DNA]</scope>
    <source>
        <strain evidence="2 3">BC-23</strain>
    </source>
</reference>
<sequence length="199" mass="22056">MEQLLAIDSAAAFAEIERATTARDRTAASPARSESRHNISGPESDNSGGHCLEENPDTVDNEQGVKRRQRSCKVCALFKVKPRKFTKYFCPECSTGNRRKYLCNVVREGRQKTYFQIWHAEWSNGNDIPRQLLQEHKVRDRRPPTHPGKKRRRCTHARSEAVSELGDATGAGDGGSGEEEAGENGDDDSAGEGTAINEL</sequence>
<feature type="region of interest" description="Disordered" evidence="1">
    <location>
        <begin position="18"/>
        <end position="65"/>
    </location>
</feature>
<gene>
    <name evidence="2" type="ORF">PF004_g30511</name>
</gene>
<protein>
    <submittedName>
        <fullName evidence="2">Uncharacterized protein</fullName>
    </submittedName>
</protein>
<dbReference type="EMBL" id="QXGC01006465">
    <property type="protein sequence ID" value="KAE9162386.1"/>
    <property type="molecule type" value="Genomic_DNA"/>
</dbReference>
<dbReference type="Proteomes" id="UP000476176">
    <property type="component" value="Unassembled WGS sequence"/>
</dbReference>
<evidence type="ECO:0000256" key="1">
    <source>
        <dbReference type="SAM" id="MobiDB-lite"/>
    </source>
</evidence>
<feature type="compositionally biased region" description="Basic residues" evidence="1">
    <location>
        <begin position="147"/>
        <end position="156"/>
    </location>
</feature>
<accession>A0A6G0MBP6</accession>
<dbReference type="AlphaFoldDB" id="A0A6G0MBP6"/>
<feature type="region of interest" description="Disordered" evidence="1">
    <location>
        <begin position="139"/>
        <end position="199"/>
    </location>
</feature>
<organism evidence="2 3">
    <name type="scientific">Phytophthora fragariae</name>
    <dbReference type="NCBI Taxonomy" id="53985"/>
    <lineage>
        <taxon>Eukaryota</taxon>
        <taxon>Sar</taxon>
        <taxon>Stramenopiles</taxon>
        <taxon>Oomycota</taxon>
        <taxon>Peronosporomycetes</taxon>
        <taxon>Peronosporales</taxon>
        <taxon>Peronosporaceae</taxon>
        <taxon>Phytophthora</taxon>
    </lineage>
</organism>
<proteinExistence type="predicted"/>